<dbReference type="GO" id="GO:0016604">
    <property type="term" value="C:nuclear body"/>
    <property type="evidence" value="ECO:0000318"/>
    <property type="project" value="GO_Central"/>
</dbReference>
<dbReference type="FunCoup" id="H2LKH2">
    <property type="interactions" value="372"/>
</dbReference>
<evidence type="ECO:0000256" key="3">
    <source>
        <dbReference type="ARBA" id="ARBA00018987"/>
    </source>
</evidence>
<dbReference type="Ensembl" id="ENSORLT00000006524.2">
    <property type="protein sequence ID" value="ENSORLP00000006523.2"/>
    <property type="gene ID" value="ENSORLG00000005175.2"/>
</dbReference>
<name>H2LKH2_ORYLA</name>
<dbReference type="GeneID" id="101171749"/>
<evidence type="ECO:0000256" key="4">
    <source>
        <dbReference type="ARBA" id="ARBA00022705"/>
    </source>
</evidence>
<dbReference type="GO" id="GO:0006260">
    <property type="term" value="P:DNA replication"/>
    <property type="evidence" value="ECO:0007669"/>
    <property type="project" value="UniProtKB-KW"/>
</dbReference>
<feature type="compositionally biased region" description="Basic and acidic residues" evidence="7">
    <location>
        <begin position="392"/>
        <end position="403"/>
    </location>
</feature>
<reference evidence="11" key="2">
    <citation type="submission" date="2025-08" db="UniProtKB">
        <authorList>
            <consortium name="Ensembl"/>
        </authorList>
    </citation>
    <scope>IDENTIFICATION</scope>
    <source>
        <strain evidence="11">Hd-rR</strain>
    </source>
</reference>
<evidence type="ECO:0000256" key="7">
    <source>
        <dbReference type="SAM" id="MobiDB-lite"/>
    </source>
</evidence>
<dbReference type="PANTHER" id="PTHR14790">
    <property type="entry name" value="RECQ-MEDIATED GENOME INSTABILITY PROTEIN 1 RMI1"/>
    <property type="match status" value="1"/>
</dbReference>
<evidence type="ECO:0000256" key="6">
    <source>
        <dbReference type="ARBA" id="ARBA00024977"/>
    </source>
</evidence>
<comment type="subcellular location">
    <subcellularLocation>
        <location evidence="1">Nucleus</location>
    </subcellularLocation>
</comment>
<accession>H2LKH2</accession>
<evidence type="ECO:0000259" key="10">
    <source>
        <dbReference type="Pfam" id="PF21000"/>
    </source>
</evidence>
<feature type="domain" description="RecQ mediated genome instability protein 1 OB-fold" evidence="8">
    <location>
        <begin position="77"/>
        <end position="210"/>
    </location>
</feature>
<reference evidence="11" key="3">
    <citation type="submission" date="2025-09" db="UniProtKB">
        <authorList>
            <consortium name="Ensembl"/>
        </authorList>
    </citation>
    <scope>IDENTIFICATION</scope>
    <source>
        <strain evidence="11">Hd-rR</strain>
    </source>
</reference>
<evidence type="ECO:0000259" key="9">
    <source>
        <dbReference type="Pfam" id="PF16099"/>
    </source>
</evidence>
<sequence>MQSRTLAPEMHSVVTTAQAWLLSSWHVRVPFAWLEACVQWLQEEAGEAAHLSQQQVNQLVLDQWLLTDLRDLDYPVLPEGLAQAQKTQLNGIFCVQVDSFLDISQPAYGQLQKWRGTDCGNDEVSAVTQATQRPWEAKTTRMMLLQVTDGVQSLEAMEYQPIPALSATLRPGAKLQLQGQMVCRLGVLLLGPSNVKILGGEVEELVDRNNMGKVLCRTLGIPEDQQQEGEEAPPPAQQGNQEMEDIDLNDAELLASLEAQNEVGFVGPVRDSGYETLQESSSVSSSVRSQFSSRSAASNRTRRDGLTPSHTNGSVQDGQQQRGGFSNFLPPSVIHQDIHEHNAIEEDFPDEDFDDLPLDELDNVMFEEAENVPNTSSGFGSRTGRTKPVIQIRDHQGSSREASEPLTLPTSSSSSSSSVLNTKSLLMDEDMDCFIPEVQTSGVETGTSGGLAQISAGGPAKDKDSNTNTTRTPGFTSRLFSKSAASETSTPQGKPHNLTALTLTSPPFVYLCMLKDLLSKPQSHPVEIQVKAFIVTLLGKLGCTNGAWSVFATISDGTGYLDVALSNDVLTGLLGFSVAEKGALKRDPARRGELEAGMRRCQEALVDMCCIMTIVLEQDGGKAVVAKADPISETVLQQLEQRVKDRRK</sequence>
<feature type="compositionally biased region" description="Low complexity" evidence="7">
    <location>
        <begin position="280"/>
        <end position="299"/>
    </location>
</feature>
<dbReference type="GeneTree" id="ENSGT00940000161055"/>
<feature type="domain" description="RecQ-mediated genome instability protein 1 C-terminal OB-fold" evidence="9">
    <location>
        <begin position="505"/>
        <end position="643"/>
    </location>
</feature>
<dbReference type="AlphaFoldDB" id="H2LKH2"/>
<dbReference type="GO" id="GO:0000166">
    <property type="term" value="F:nucleotide binding"/>
    <property type="evidence" value="ECO:0007669"/>
    <property type="project" value="InterPro"/>
</dbReference>
<dbReference type="eggNOG" id="KOG3683">
    <property type="taxonomic scope" value="Eukaryota"/>
</dbReference>
<dbReference type="STRING" id="8090.ENSORLP00000006523"/>
<feature type="region of interest" description="Disordered" evidence="7">
    <location>
        <begin position="455"/>
        <end position="498"/>
    </location>
</feature>
<dbReference type="InterPro" id="IPR044881">
    <property type="entry name" value="RMI1_N_N_sf"/>
</dbReference>
<dbReference type="InterPro" id="IPR013894">
    <property type="entry name" value="RMI1_OB"/>
</dbReference>
<feature type="region of interest" description="Disordered" evidence="7">
    <location>
        <begin position="276"/>
        <end position="331"/>
    </location>
</feature>
<evidence type="ECO:0000256" key="5">
    <source>
        <dbReference type="ARBA" id="ARBA00023242"/>
    </source>
</evidence>
<dbReference type="InterPro" id="IPR032199">
    <property type="entry name" value="RMI1_C"/>
</dbReference>
<dbReference type="GO" id="GO:0031422">
    <property type="term" value="C:RecQ family helicase-topoisomerase III complex"/>
    <property type="evidence" value="ECO:0000318"/>
    <property type="project" value="GO_Central"/>
</dbReference>
<protein>
    <recommendedName>
        <fullName evidence="3">RecQ-mediated genome instability protein 1</fullName>
    </recommendedName>
</protein>
<feature type="region of interest" description="Disordered" evidence="7">
    <location>
        <begin position="222"/>
        <end position="241"/>
    </location>
</feature>
<dbReference type="Gene3D" id="1.10.8.1020">
    <property type="entry name" value="RecQ-mediated genome instability protein 1, N-terminal domain"/>
    <property type="match status" value="1"/>
</dbReference>
<feature type="compositionally biased region" description="Polar residues" evidence="7">
    <location>
        <begin position="466"/>
        <end position="492"/>
    </location>
</feature>
<dbReference type="KEGG" id="ola:101171749"/>
<proteinExistence type="inferred from homology"/>
<dbReference type="Gene3D" id="2.40.50.770">
    <property type="entry name" value="RecQ-mediated genome instability protein Rmi1, C-terminal domain"/>
    <property type="match status" value="1"/>
</dbReference>
<dbReference type="Pfam" id="PF16099">
    <property type="entry name" value="RMI1_C"/>
    <property type="match status" value="1"/>
</dbReference>
<comment type="function">
    <text evidence="6">Essential component of the RMI complex, a complex that plays an important role in the processing of homologous recombination intermediates to limit DNA crossover formation in cells. Promotes TOP3A binding to double Holliday junctions (DHJ) and hence stimulates TOP3A-mediated dissolution. Required for BLM phosphorylation during mitosis. Within the BLM complex, required for BLM and TOP3A stability.</text>
</comment>
<keyword evidence="5" id="KW-0539">Nucleus</keyword>
<dbReference type="InterPro" id="IPR049363">
    <property type="entry name" value="RMI1_N"/>
</dbReference>
<evidence type="ECO:0000256" key="1">
    <source>
        <dbReference type="ARBA" id="ARBA00004123"/>
    </source>
</evidence>
<evidence type="ECO:0000313" key="11">
    <source>
        <dbReference type="Ensembl" id="ENSORLP00000006523.2"/>
    </source>
</evidence>
<dbReference type="PANTHER" id="PTHR14790:SF15">
    <property type="entry name" value="RECQ-MEDIATED GENOME INSTABILITY PROTEIN 1"/>
    <property type="match status" value="1"/>
</dbReference>
<dbReference type="InterPro" id="IPR042470">
    <property type="entry name" value="RMI1_N_C_sf"/>
</dbReference>
<dbReference type="Gene3D" id="2.40.50.510">
    <property type="match status" value="1"/>
</dbReference>
<dbReference type="FunFam" id="2.40.50.770:FF:000002">
    <property type="entry name" value="recQ-mediated genome instability protein 1"/>
    <property type="match status" value="1"/>
</dbReference>
<dbReference type="GO" id="GO:0000724">
    <property type="term" value="P:double-strand break repair via homologous recombination"/>
    <property type="evidence" value="ECO:0000318"/>
    <property type="project" value="GO_Central"/>
</dbReference>
<comment type="similarity">
    <text evidence="2">Belongs to the RMI1 family.</text>
</comment>
<gene>
    <name evidence="11" type="primary">RMI1</name>
    <name evidence="11" type="synonym">rmi1</name>
</gene>
<keyword evidence="12" id="KW-1185">Reference proteome</keyword>
<dbReference type="SMART" id="SM01161">
    <property type="entry name" value="DUF1767"/>
    <property type="match status" value="1"/>
</dbReference>
<dbReference type="OrthoDB" id="341511at2759"/>
<dbReference type="Bgee" id="ENSORLG00000005175">
    <property type="expression patterns" value="Expressed in animal zygote and 14 other cell types or tissues"/>
</dbReference>
<reference evidence="11 12" key="1">
    <citation type="journal article" date="2007" name="Nature">
        <title>The medaka draft genome and insights into vertebrate genome evolution.</title>
        <authorList>
            <person name="Kasahara M."/>
            <person name="Naruse K."/>
            <person name="Sasaki S."/>
            <person name="Nakatani Y."/>
            <person name="Qu W."/>
            <person name="Ahsan B."/>
            <person name="Yamada T."/>
            <person name="Nagayasu Y."/>
            <person name="Doi K."/>
            <person name="Kasai Y."/>
            <person name="Jindo T."/>
            <person name="Kobayashi D."/>
            <person name="Shimada A."/>
            <person name="Toyoda A."/>
            <person name="Kuroki Y."/>
            <person name="Fujiyama A."/>
            <person name="Sasaki T."/>
            <person name="Shimizu A."/>
            <person name="Asakawa S."/>
            <person name="Shimizu N."/>
            <person name="Hashimoto S."/>
            <person name="Yang J."/>
            <person name="Lee Y."/>
            <person name="Matsushima K."/>
            <person name="Sugano S."/>
            <person name="Sakaizumi M."/>
            <person name="Narita T."/>
            <person name="Ohishi K."/>
            <person name="Haga S."/>
            <person name="Ohta F."/>
            <person name="Nomoto H."/>
            <person name="Nogata K."/>
            <person name="Morishita T."/>
            <person name="Endo T."/>
            <person name="Shin-I T."/>
            <person name="Takeda H."/>
            <person name="Morishita S."/>
            <person name="Kohara Y."/>
        </authorList>
    </citation>
    <scope>NUCLEOTIDE SEQUENCE [LARGE SCALE GENOMIC DNA]</scope>
    <source>
        <strain evidence="11 12">Hd-rR</strain>
    </source>
</reference>
<keyword evidence="4" id="KW-0235">DNA replication</keyword>
<dbReference type="InParanoid" id="H2LKH2"/>
<feature type="compositionally biased region" description="Polar residues" evidence="7">
    <location>
        <begin position="308"/>
        <end position="324"/>
    </location>
</feature>
<dbReference type="GO" id="GO:0000712">
    <property type="term" value="P:resolution of meiotic recombination intermediates"/>
    <property type="evidence" value="ECO:0000318"/>
    <property type="project" value="GO_Central"/>
</dbReference>
<evidence type="ECO:0000259" key="8">
    <source>
        <dbReference type="Pfam" id="PF08585"/>
    </source>
</evidence>
<dbReference type="Pfam" id="PF08585">
    <property type="entry name" value="RMI1_N_C"/>
    <property type="match status" value="1"/>
</dbReference>
<evidence type="ECO:0000256" key="2">
    <source>
        <dbReference type="ARBA" id="ARBA00006395"/>
    </source>
</evidence>
<dbReference type="Pfam" id="PF21000">
    <property type="entry name" value="RMI1_N_N"/>
    <property type="match status" value="1"/>
</dbReference>
<feature type="domain" description="RMI1 N-terminal" evidence="10">
    <location>
        <begin position="21"/>
        <end position="71"/>
    </location>
</feature>
<dbReference type="CTD" id="80010"/>
<organism evidence="11 12">
    <name type="scientific">Oryzias latipes</name>
    <name type="common">Japanese rice fish</name>
    <name type="synonym">Japanese killifish</name>
    <dbReference type="NCBI Taxonomy" id="8090"/>
    <lineage>
        <taxon>Eukaryota</taxon>
        <taxon>Metazoa</taxon>
        <taxon>Chordata</taxon>
        <taxon>Craniata</taxon>
        <taxon>Vertebrata</taxon>
        <taxon>Euteleostomi</taxon>
        <taxon>Actinopterygii</taxon>
        <taxon>Neopterygii</taxon>
        <taxon>Teleostei</taxon>
        <taxon>Neoteleostei</taxon>
        <taxon>Acanthomorphata</taxon>
        <taxon>Ovalentaria</taxon>
        <taxon>Atherinomorphae</taxon>
        <taxon>Beloniformes</taxon>
        <taxon>Adrianichthyidae</taxon>
        <taxon>Oryziinae</taxon>
        <taxon>Oryzias</taxon>
    </lineage>
</organism>
<feature type="region of interest" description="Disordered" evidence="7">
    <location>
        <begin position="370"/>
        <end position="420"/>
    </location>
</feature>
<dbReference type="Proteomes" id="UP000001038">
    <property type="component" value="Chromosome 9"/>
</dbReference>
<dbReference type="FunFam" id="1.10.8.1020:FF:000001">
    <property type="entry name" value="RecQ-mediated genome instability protein 1"/>
    <property type="match status" value="1"/>
</dbReference>
<dbReference type="RefSeq" id="XP_023814152.1">
    <property type="nucleotide sequence ID" value="XM_023958384.1"/>
</dbReference>
<evidence type="ECO:0000313" key="12">
    <source>
        <dbReference type="Proteomes" id="UP000001038"/>
    </source>
</evidence>